<dbReference type="PROSITE" id="PS51195">
    <property type="entry name" value="Q_MOTIF"/>
    <property type="match status" value="1"/>
</dbReference>
<evidence type="ECO:0000256" key="5">
    <source>
        <dbReference type="ARBA" id="ARBA00022840"/>
    </source>
</evidence>
<feature type="domain" description="Helicase ATP-binding" evidence="7">
    <location>
        <begin position="156"/>
        <end position="344"/>
    </location>
</feature>
<name>A0A0M8ZVT2_9HYME</name>
<evidence type="ECO:0000256" key="1">
    <source>
        <dbReference type="ARBA" id="ARBA00012552"/>
    </source>
</evidence>
<dbReference type="GO" id="GO:0005524">
    <property type="term" value="F:ATP binding"/>
    <property type="evidence" value="ECO:0007669"/>
    <property type="project" value="UniProtKB-KW"/>
</dbReference>
<dbReference type="PROSITE" id="PS51194">
    <property type="entry name" value="HELICASE_CTER"/>
    <property type="match status" value="1"/>
</dbReference>
<proteinExistence type="predicted"/>
<dbReference type="GO" id="GO:0003724">
    <property type="term" value="F:RNA helicase activity"/>
    <property type="evidence" value="ECO:0007669"/>
    <property type="project" value="UniProtKB-EC"/>
</dbReference>
<dbReference type="InterPro" id="IPR001650">
    <property type="entry name" value="Helicase_C-like"/>
</dbReference>
<dbReference type="CDD" id="cd18787">
    <property type="entry name" value="SF2_C_DEAD"/>
    <property type="match status" value="1"/>
</dbReference>
<dbReference type="InterPro" id="IPR011545">
    <property type="entry name" value="DEAD/DEAH_box_helicase_dom"/>
</dbReference>
<dbReference type="SMART" id="SM00490">
    <property type="entry name" value="HELICc"/>
    <property type="match status" value="1"/>
</dbReference>
<dbReference type="InterPro" id="IPR014001">
    <property type="entry name" value="Helicase_ATP-bd"/>
</dbReference>
<feature type="domain" description="Helicase C-terminal" evidence="8">
    <location>
        <begin position="372"/>
        <end position="524"/>
    </location>
</feature>
<dbReference type="SUPFAM" id="SSF52540">
    <property type="entry name" value="P-loop containing nucleoside triphosphate hydrolases"/>
    <property type="match status" value="1"/>
</dbReference>
<dbReference type="Pfam" id="PF00271">
    <property type="entry name" value="Helicase_C"/>
    <property type="match status" value="1"/>
</dbReference>
<protein>
    <recommendedName>
        <fullName evidence="1">RNA helicase</fullName>
        <ecNumber evidence="1">3.6.4.13</ecNumber>
    </recommendedName>
</protein>
<keyword evidence="11" id="KW-1185">Reference proteome</keyword>
<keyword evidence="5" id="KW-0067">ATP-binding</keyword>
<dbReference type="OrthoDB" id="10256233at2759"/>
<evidence type="ECO:0000259" key="7">
    <source>
        <dbReference type="PROSITE" id="PS51192"/>
    </source>
</evidence>
<sequence length="604" mass="68319">MATVVALAGPVPVNKFNKRTLNLTFTDIKPIQLTNCNRSARAGVRTRRKRKNVAINDTMEDQKSKIPIIKCKKKMYDFYKSNIRTKEKPTLASHGWKNKKARDDYFFIYPYGNDGEKMNEEVDFKTFNDLGLSTSLCDNLENLGIYKPLHIQNIGIPKIFQGSNVLLAAETGCGKTLAYLLPLITKILIWKQNNVQRTLNTPLGLIVTPSRELTVQIALELIRISKHLDIKTKLITGGKTKKMILDPPVDHVDVLVCSFGVVSKLTTFGVYNLSLLRYVVLDEADALFHHTLLQVFIKRLPIAYEYDTTTDEFPKVAQLILVSATIPSRMDVVLNGIVNTNSLEHVTTEKLHKILVPQKFIKLIPSQKPVELLKYIKPKVRNKERVIIFSNQNSTSYWLSLFLHECGIEATNLNGDMSLEVRRGKYGEFLNGKTLVLSTTNGGSRGLDTVMVNHILNYDFPLDTSSYIHRCGRTGRVGSRGDCRVTNFVCRLTEVAVVQKIEMAARKMKPIPIFNLLANEKEEEILEDDYTGQMIEDLNETPEAAILEKKRESGVPLFCVPRQRRSSQSENRCHRCVRCIGEAPSLDTRTTSRPLTETFARNSG</sequence>
<accession>A0A0M8ZVT2</accession>
<organism evidence="10 11">
    <name type="scientific">Melipona quadrifasciata</name>
    <dbReference type="NCBI Taxonomy" id="166423"/>
    <lineage>
        <taxon>Eukaryota</taxon>
        <taxon>Metazoa</taxon>
        <taxon>Ecdysozoa</taxon>
        <taxon>Arthropoda</taxon>
        <taxon>Hexapoda</taxon>
        <taxon>Insecta</taxon>
        <taxon>Pterygota</taxon>
        <taxon>Neoptera</taxon>
        <taxon>Endopterygota</taxon>
        <taxon>Hymenoptera</taxon>
        <taxon>Apocrita</taxon>
        <taxon>Aculeata</taxon>
        <taxon>Apoidea</taxon>
        <taxon>Anthophila</taxon>
        <taxon>Apidae</taxon>
        <taxon>Melipona</taxon>
    </lineage>
</organism>
<dbReference type="AlphaFoldDB" id="A0A0M8ZVT2"/>
<dbReference type="EMBL" id="KQ435824">
    <property type="protein sequence ID" value="KOX72150.1"/>
    <property type="molecule type" value="Genomic_DNA"/>
</dbReference>
<dbReference type="PROSITE" id="PS51192">
    <property type="entry name" value="HELICASE_ATP_BIND_1"/>
    <property type="match status" value="1"/>
</dbReference>
<evidence type="ECO:0000256" key="6">
    <source>
        <dbReference type="PROSITE-ProRule" id="PRU00552"/>
    </source>
</evidence>
<dbReference type="Proteomes" id="UP000053105">
    <property type="component" value="Unassembled WGS sequence"/>
</dbReference>
<evidence type="ECO:0000256" key="4">
    <source>
        <dbReference type="ARBA" id="ARBA00022806"/>
    </source>
</evidence>
<gene>
    <name evidence="10" type="ORF">WN51_01012</name>
</gene>
<dbReference type="GO" id="GO:0003676">
    <property type="term" value="F:nucleic acid binding"/>
    <property type="evidence" value="ECO:0007669"/>
    <property type="project" value="InterPro"/>
</dbReference>
<dbReference type="Pfam" id="PF00270">
    <property type="entry name" value="DEAD"/>
    <property type="match status" value="1"/>
</dbReference>
<dbReference type="EC" id="3.6.4.13" evidence="1"/>
<dbReference type="SMART" id="SM00487">
    <property type="entry name" value="DEXDc"/>
    <property type="match status" value="1"/>
</dbReference>
<dbReference type="GO" id="GO:0016787">
    <property type="term" value="F:hydrolase activity"/>
    <property type="evidence" value="ECO:0007669"/>
    <property type="project" value="UniProtKB-KW"/>
</dbReference>
<dbReference type="InterPro" id="IPR027417">
    <property type="entry name" value="P-loop_NTPase"/>
</dbReference>
<keyword evidence="2" id="KW-0547">Nucleotide-binding</keyword>
<evidence type="ECO:0000259" key="8">
    <source>
        <dbReference type="PROSITE" id="PS51194"/>
    </source>
</evidence>
<evidence type="ECO:0000313" key="11">
    <source>
        <dbReference type="Proteomes" id="UP000053105"/>
    </source>
</evidence>
<dbReference type="STRING" id="166423.A0A0M8ZVT2"/>
<evidence type="ECO:0000256" key="3">
    <source>
        <dbReference type="ARBA" id="ARBA00022801"/>
    </source>
</evidence>
<evidence type="ECO:0000256" key="2">
    <source>
        <dbReference type="ARBA" id="ARBA00022741"/>
    </source>
</evidence>
<keyword evidence="3" id="KW-0378">Hydrolase</keyword>
<feature type="domain" description="DEAD-box RNA helicase Q" evidence="9">
    <location>
        <begin position="125"/>
        <end position="153"/>
    </location>
</feature>
<evidence type="ECO:0000313" key="10">
    <source>
        <dbReference type="EMBL" id="KOX72150.1"/>
    </source>
</evidence>
<dbReference type="PANTHER" id="PTHR47960">
    <property type="entry name" value="DEAD-BOX ATP-DEPENDENT RNA HELICASE 50"/>
    <property type="match status" value="1"/>
</dbReference>
<evidence type="ECO:0000259" key="9">
    <source>
        <dbReference type="PROSITE" id="PS51195"/>
    </source>
</evidence>
<feature type="short sequence motif" description="Q motif" evidence="6">
    <location>
        <begin position="125"/>
        <end position="153"/>
    </location>
</feature>
<keyword evidence="4 10" id="KW-0347">Helicase</keyword>
<dbReference type="InterPro" id="IPR014014">
    <property type="entry name" value="RNA_helicase_DEAD_Q_motif"/>
</dbReference>
<dbReference type="Gene3D" id="3.40.50.300">
    <property type="entry name" value="P-loop containing nucleotide triphosphate hydrolases"/>
    <property type="match status" value="2"/>
</dbReference>
<reference evidence="10 11" key="1">
    <citation type="submission" date="2015-07" db="EMBL/GenBank/DDBJ databases">
        <title>The genome of Melipona quadrifasciata.</title>
        <authorList>
            <person name="Pan H."/>
            <person name="Kapheim K."/>
        </authorList>
    </citation>
    <scope>NUCLEOTIDE SEQUENCE [LARGE SCALE GENOMIC DNA]</scope>
    <source>
        <strain evidence="10">0111107301</strain>
        <tissue evidence="10">Whole body</tissue>
    </source>
</reference>